<protein>
    <submittedName>
        <fullName evidence="2">Uncharacterized protein</fullName>
    </submittedName>
</protein>
<evidence type="ECO:0000313" key="3">
    <source>
        <dbReference type="Proteomes" id="UP000245768"/>
    </source>
</evidence>
<keyword evidence="3" id="KW-1185">Reference proteome</keyword>
<sequence>MSKETETKEKSRPVLRRNPPIWSVTRQELCETLPYYRTYHSGCYFTSAPRPAWFDAHKPTAQGAPSSAPEGSTSTATVALHRDITPYAYLLGGFGAPRDLWHAEGRVVISHGGGKSGRPDSSSGTEVEGDGREEKSSVPCGKRRKRNGKPQARLKLLSDQSSSDARVAALLSSMRDKAPVVLIMGKDYPLAHFRLREDISFAVLAWYYITDGWGERADGEGEEDDQGEAAVRWKFRFEVRLM</sequence>
<dbReference type="OrthoDB" id="2163491at2759"/>
<dbReference type="RefSeq" id="XP_025378735.1">
    <property type="nucleotide sequence ID" value="XM_025523923.1"/>
</dbReference>
<feature type="region of interest" description="Disordered" evidence="1">
    <location>
        <begin position="110"/>
        <end position="160"/>
    </location>
</feature>
<dbReference type="InParanoid" id="A0A316YQ80"/>
<proteinExistence type="predicted"/>
<gene>
    <name evidence="2" type="ORF">FA10DRAFT_284469</name>
</gene>
<feature type="region of interest" description="Disordered" evidence="1">
    <location>
        <begin position="56"/>
        <end position="75"/>
    </location>
</feature>
<name>A0A316YQ80_9BASI</name>
<dbReference type="Proteomes" id="UP000245768">
    <property type="component" value="Unassembled WGS sequence"/>
</dbReference>
<dbReference type="EMBL" id="KZ819635">
    <property type="protein sequence ID" value="PWN91537.1"/>
    <property type="molecule type" value="Genomic_DNA"/>
</dbReference>
<evidence type="ECO:0000256" key="1">
    <source>
        <dbReference type="SAM" id="MobiDB-lite"/>
    </source>
</evidence>
<accession>A0A316YQ80</accession>
<reference evidence="2 3" key="1">
    <citation type="journal article" date="2018" name="Mol. Biol. Evol.">
        <title>Broad Genomic Sampling Reveals a Smut Pathogenic Ancestry of the Fungal Clade Ustilaginomycotina.</title>
        <authorList>
            <person name="Kijpornyongpan T."/>
            <person name="Mondo S.J."/>
            <person name="Barry K."/>
            <person name="Sandor L."/>
            <person name="Lee J."/>
            <person name="Lipzen A."/>
            <person name="Pangilinan J."/>
            <person name="LaButti K."/>
            <person name="Hainaut M."/>
            <person name="Henrissat B."/>
            <person name="Grigoriev I.V."/>
            <person name="Spatafora J.W."/>
            <person name="Aime M.C."/>
        </authorList>
    </citation>
    <scope>NUCLEOTIDE SEQUENCE [LARGE SCALE GENOMIC DNA]</scope>
    <source>
        <strain evidence="2 3">MCA 4198</strain>
    </source>
</reference>
<evidence type="ECO:0000313" key="2">
    <source>
        <dbReference type="EMBL" id="PWN91537.1"/>
    </source>
</evidence>
<dbReference type="STRING" id="215250.A0A316YQ80"/>
<organism evidence="2 3">
    <name type="scientific">Acaromyces ingoldii</name>
    <dbReference type="NCBI Taxonomy" id="215250"/>
    <lineage>
        <taxon>Eukaryota</taxon>
        <taxon>Fungi</taxon>
        <taxon>Dikarya</taxon>
        <taxon>Basidiomycota</taxon>
        <taxon>Ustilaginomycotina</taxon>
        <taxon>Exobasidiomycetes</taxon>
        <taxon>Exobasidiales</taxon>
        <taxon>Cryptobasidiaceae</taxon>
        <taxon>Acaromyces</taxon>
    </lineage>
</organism>
<dbReference type="GeneID" id="37045839"/>
<feature type="compositionally biased region" description="Polar residues" evidence="1">
    <location>
        <begin position="63"/>
        <end position="75"/>
    </location>
</feature>
<dbReference type="AlphaFoldDB" id="A0A316YQ80"/>